<feature type="domain" description="AIG1-type G" evidence="6">
    <location>
        <begin position="454"/>
        <end position="654"/>
    </location>
</feature>
<evidence type="ECO:0000259" key="6">
    <source>
        <dbReference type="PROSITE" id="PS51720"/>
    </source>
</evidence>
<dbReference type="Gene3D" id="3.40.50.300">
    <property type="entry name" value="P-loop containing nucleotide triphosphate hydrolases"/>
    <property type="match status" value="3"/>
</dbReference>
<name>A0A3Q3SLQ7_9TELE</name>
<dbReference type="SUPFAM" id="SSF52540">
    <property type="entry name" value="P-loop containing nucleoside triphosphate hydrolases"/>
    <property type="match status" value="3"/>
</dbReference>
<feature type="domain" description="AIG1-type G" evidence="6">
    <location>
        <begin position="240"/>
        <end position="430"/>
    </location>
</feature>
<organism evidence="7 8">
    <name type="scientific">Mastacembelus armatus</name>
    <name type="common">zig-zag eel</name>
    <dbReference type="NCBI Taxonomy" id="205130"/>
    <lineage>
        <taxon>Eukaryota</taxon>
        <taxon>Metazoa</taxon>
        <taxon>Chordata</taxon>
        <taxon>Craniata</taxon>
        <taxon>Vertebrata</taxon>
        <taxon>Euteleostomi</taxon>
        <taxon>Actinopterygii</taxon>
        <taxon>Neopterygii</taxon>
        <taxon>Teleostei</taxon>
        <taxon>Neoteleostei</taxon>
        <taxon>Acanthomorphata</taxon>
        <taxon>Anabantaria</taxon>
        <taxon>Synbranchiformes</taxon>
        <taxon>Mastacembelidae</taxon>
        <taxon>Mastacembelus</taxon>
    </lineage>
</organism>
<dbReference type="FunFam" id="3.40.50.300:FF:000366">
    <property type="entry name" value="GTPase, IMAP family member 2"/>
    <property type="match status" value="1"/>
</dbReference>
<comment type="similarity">
    <text evidence="1">Belongs to the TRAFAC class TrmE-Era-EngA-EngB-Septin-like GTPase superfamily. AIG1/Toc34/Toc159-like paraseptin GTPase family. IAN subfamily.</text>
</comment>
<dbReference type="AlphaFoldDB" id="A0A3Q3SLQ7"/>
<keyword evidence="5" id="KW-0812">Transmembrane</keyword>
<dbReference type="InterPro" id="IPR006703">
    <property type="entry name" value="G_AIG1"/>
</dbReference>
<dbReference type="CDD" id="cd01852">
    <property type="entry name" value="AIG1"/>
    <property type="match status" value="1"/>
</dbReference>
<dbReference type="PANTHER" id="PTHR10903:SF170">
    <property type="entry name" value="GTPASE IMAP FAMILY MEMBER 7"/>
    <property type="match status" value="1"/>
</dbReference>
<dbReference type="FunCoup" id="A0A3Q3SLQ7">
    <property type="interactions" value="24"/>
</dbReference>
<evidence type="ECO:0000256" key="4">
    <source>
        <dbReference type="SAM" id="MobiDB-lite"/>
    </source>
</evidence>
<dbReference type="STRING" id="205130.ENSMAMP00000026875"/>
<dbReference type="GeneTree" id="ENSGT00940000164100"/>
<evidence type="ECO:0000313" key="8">
    <source>
        <dbReference type="Proteomes" id="UP000261640"/>
    </source>
</evidence>
<dbReference type="Pfam" id="PF04548">
    <property type="entry name" value="AIG1"/>
    <property type="match status" value="3"/>
</dbReference>
<keyword evidence="5" id="KW-1133">Transmembrane helix</keyword>
<dbReference type="PROSITE" id="PS51720">
    <property type="entry name" value="G_AIG1"/>
    <property type="match status" value="3"/>
</dbReference>
<dbReference type="Proteomes" id="UP000261640">
    <property type="component" value="Unplaced"/>
</dbReference>
<keyword evidence="5" id="KW-0472">Membrane</keyword>
<evidence type="ECO:0000256" key="5">
    <source>
        <dbReference type="SAM" id="Phobius"/>
    </source>
</evidence>
<dbReference type="GO" id="GO:0005525">
    <property type="term" value="F:GTP binding"/>
    <property type="evidence" value="ECO:0007669"/>
    <property type="project" value="UniProtKB-KW"/>
</dbReference>
<dbReference type="Ensembl" id="ENSMAMT00000027568.2">
    <property type="protein sequence ID" value="ENSMAMP00000026875.1"/>
    <property type="gene ID" value="ENSMAMG00000018061.2"/>
</dbReference>
<evidence type="ECO:0000256" key="3">
    <source>
        <dbReference type="ARBA" id="ARBA00023134"/>
    </source>
</evidence>
<proteinExistence type="inferred from homology"/>
<accession>A0A3Q3SLQ7</accession>
<dbReference type="InterPro" id="IPR045058">
    <property type="entry name" value="GIMA/IAN/Toc"/>
</dbReference>
<sequence length="846" mass="97688">MAAYVMIPPHSRRMEGPGPSLTPAPMRLSRSYEILPPSMSELRLVLLGNSWSDRSSVGNLILGQTQFNPEEEPDTCQIVRGQVEEKEVVLINTPDLLHPEISQDKLKQHVGNCVRLSDPGPHVFLLVLQPEDFTEELRLRLCRVLKLFSDRSFDQSLILISAPREESSGSMEKYRQHPPLKDLIRMCRYRFLWQKDLELPELLTRLGQIVKENRGEHLSCDVFENEDPGLTMRPMSESNKPALNLVLYGRRGVVKTSAAKTILGQTELHPVSNSSECVKKQAEVCGRWVSLVELPALDGKPQEAVMEESLRCISLCDPEGVHVFILVLPVGPLTDEDKRELKTIQIMFSSRVNDFTLILFTVESDPRAPAVVKFVRGNRDIQELCQSCGGRSVVLNIRDTQQVSELLDTVDTMRPEGSRCFTKDMFTKAQMEMVTKLTAELQDVKQKSQMGGGAEALRMVLVGKTGSGKSSTGNTILGKKLFKPRILPKPPIKSCEKATGEIDGRPAVVVTTPGLFDTNLSEDEYQREIKKCMNLLSPGTHVILLVLQIGSFTQEEKDSVELIKKHFGRKSCDFTMIVFTRGDELENLTFEKYIETCDDFVKQLIKDCGGRFQVFNNKDHTNRTQVRELRTQIEALVAANGGSCYDSDMYEDKEEEIREEMRKTEEELRRKYEEDLKTLNKRIREQTAELEKEKKLREKQLKDTDESFNKEREVRKKELDEERRACKKREEVLRQDSRRKLDDSEKRVQAEREQRESAERKLDQYRREMKREREGWDKEKKDMWEQMNQDLKQNLEEEKTSHRKLQQEYHYKRRKWTYSLFALSLLLLVICYAFLSSLYEQTTDNT</sequence>
<dbReference type="InParanoid" id="A0A3Q3SLQ7"/>
<reference evidence="7" key="2">
    <citation type="submission" date="2025-09" db="UniProtKB">
        <authorList>
            <consortium name="Ensembl"/>
        </authorList>
    </citation>
    <scope>IDENTIFICATION</scope>
</reference>
<protein>
    <recommendedName>
        <fullName evidence="6">AIG1-type G domain-containing protein</fullName>
    </recommendedName>
</protein>
<feature type="transmembrane region" description="Helical" evidence="5">
    <location>
        <begin position="816"/>
        <end position="835"/>
    </location>
</feature>
<feature type="domain" description="AIG1-type G" evidence="6">
    <location>
        <begin position="39"/>
        <end position="227"/>
    </location>
</feature>
<keyword evidence="3" id="KW-0342">GTP-binding</keyword>
<evidence type="ECO:0000313" key="7">
    <source>
        <dbReference type="Ensembl" id="ENSMAMP00000026875.1"/>
    </source>
</evidence>
<dbReference type="PANTHER" id="PTHR10903">
    <property type="entry name" value="GTPASE, IMAP FAMILY MEMBER-RELATED"/>
    <property type="match status" value="1"/>
</dbReference>
<evidence type="ECO:0000256" key="1">
    <source>
        <dbReference type="ARBA" id="ARBA00008535"/>
    </source>
</evidence>
<evidence type="ECO:0000256" key="2">
    <source>
        <dbReference type="ARBA" id="ARBA00022741"/>
    </source>
</evidence>
<reference evidence="7" key="1">
    <citation type="submission" date="2025-08" db="UniProtKB">
        <authorList>
            <consortium name="Ensembl"/>
        </authorList>
    </citation>
    <scope>IDENTIFICATION</scope>
</reference>
<dbReference type="InterPro" id="IPR027417">
    <property type="entry name" value="P-loop_NTPase"/>
</dbReference>
<keyword evidence="2" id="KW-0547">Nucleotide-binding</keyword>
<feature type="region of interest" description="Disordered" evidence="4">
    <location>
        <begin position="738"/>
        <end position="760"/>
    </location>
</feature>
<keyword evidence="8" id="KW-1185">Reference proteome</keyword>